<dbReference type="InterPro" id="IPR002104">
    <property type="entry name" value="Integrase_catalytic"/>
</dbReference>
<accession>A0A840AXZ1</accession>
<proteinExistence type="predicted"/>
<organism evidence="3 4">
    <name type="scientific">Sphingorhabdus rigui</name>
    <dbReference type="NCBI Taxonomy" id="1282858"/>
    <lineage>
        <taxon>Bacteria</taxon>
        <taxon>Pseudomonadati</taxon>
        <taxon>Pseudomonadota</taxon>
        <taxon>Alphaproteobacteria</taxon>
        <taxon>Sphingomonadales</taxon>
        <taxon>Sphingomonadaceae</taxon>
        <taxon>Sphingorhabdus</taxon>
    </lineage>
</organism>
<dbReference type="Gene3D" id="1.10.443.10">
    <property type="entry name" value="Intergrase catalytic core"/>
    <property type="match status" value="1"/>
</dbReference>
<dbReference type="Proteomes" id="UP000581447">
    <property type="component" value="Unassembled WGS sequence"/>
</dbReference>
<dbReference type="PROSITE" id="PS51898">
    <property type="entry name" value="TYR_RECOMBINASE"/>
    <property type="match status" value="1"/>
</dbReference>
<evidence type="ECO:0000259" key="2">
    <source>
        <dbReference type="PROSITE" id="PS51898"/>
    </source>
</evidence>
<sequence length="360" mass="40843">MSGGRYGPNKTPERRCMPLALWPEADRTVWQNALTPGTILDDHLGALAHLSVASNYKVERGYGRFLTYCKIHEPDCLQEAPAERISPQRVKSYINHLTDIGNSTQTIMCRLQDVGSMASLLASERDWSFINRLASRIRARHKPAREKSRILMTDELAQLGYDLMHAAQSDDSISDAVQYRDGLMIALLAYVPIRRKNFTALEIGSSIVRRQGQWFIQLTPEQTKTHAWFETILPPALEPYLQRYLDFYRPMLVACTGRWRKPTGNALWISNHGSPMTQDGLYSRICRHTGERFGEHCSPHMFRDAAASTLATEAPEYVRMAAPLLGHRSFQTTEKYYRQAKAQEGHGSFVKTITALRGEG</sequence>
<dbReference type="CDD" id="cd00397">
    <property type="entry name" value="DNA_BRE_C"/>
    <property type="match status" value="1"/>
</dbReference>
<evidence type="ECO:0000256" key="1">
    <source>
        <dbReference type="ARBA" id="ARBA00023172"/>
    </source>
</evidence>
<dbReference type="GO" id="GO:0006310">
    <property type="term" value="P:DNA recombination"/>
    <property type="evidence" value="ECO:0007669"/>
    <property type="project" value="UniProtKB-KW"/>
</dbReference>
<feature type="domain" description="Tyr recombinase" evidence="2">
    <location>
        <begin position="147"/>
        <end position="350"/>
    </location>
</feature>
<comment type="caution">
    <text evidence="3">The sequence shown here is derived from an EMBL/GenBank/DDBJ whole genome shotgun (WGS) entry which is preliminary data.</text>
</comment>
<evidence type="ECO:0000313" key="4">
    <source>
        <dbReference type="Proteomes" id="UP000581447"/>
    </source>
</evidence>
<protein>
    <submittedName>
        <fullName evidence="3">Site-specific recombinase XerD</fullName>
    </submittedName>
</protein>
<dbReference type="GO" id="GO:0003677">
    <property type="term" value="F:DNA binding"/>
    <property type="evidence" value="ECO:0007669"/>
    <property type="project" value="InterPro"/>
</dbReference>
<name>A0A840AXZ1_9SPHN</name>
<evidence type="ECO:0000313" key="3">
    <source>
        <dbReference type="EMBL" id="MBB3943279.1"/>
    </source>
</evidence>
<dbReference type="InterPro" id="IPR013762">
    <property type="entry name" value="Integrase-like_cat_sf"/>
</dbReference>
<dbReference type="EMBL" id="JACIEA010000002">
    <property type="protein sequence ID" value="MBB3943279.1"/>
    <property type="molecule type" value="Genomic_DNA"/>
</dbReference>
<dbReference type="SUPFAM" id="SSF56349">
    <property type="entry name" value="DNA breaking-rejoining enzymes"/>
    <property type="match status" value="1"/>
</dbReference>
<dbReference type="GO" id="GO:0015074">
    <property type="term" value="P:DNA integration"/>
    <property type="evidence" value="ECO:0007669"/>
    <property type="project" value="InterPro"/>
</dbReference>
<dbReference type="RefSeq" id="WP_344672489.1">
    <property type="nucleotide sequence ID" value="NZ_BAABBG010000005.1"/>
</dbReference>
<dbReference type="InterPro" id="IPR011010">
    <property type="entry name" value="DNA_brk_join_enz"/>
</dbReference>
<dbReference type="Pfam" id="PF00589">
    <property type="entry name" value="Phage_integrase"/>
    <property type="match status" value="1"/>
</dbReference>
<keyword evidence="4" id="KW-1185">Reference proteome</keyword>
<dbReference type="AlphaFoldDB" id="A0A840AXZ1"/>
<reference evidence="3 4" key="1">
    <citation type="submission" date="2020-08" db="EMBL/GenBank/DDBJ databases">
        <title>Genomic Encyclopedia of Type Strains, Phase IV (KMG-IV): sequencing the most valuable type-strain genomes for metagenomic binning, comparative biology and taxonomic classification.</title>
        <authorList>
            <person name="Goeker M."/>
        </authorList>
    </citation>
    <scope>NUCLEOTIDE SEQUENCE [LARGE SCALE GENOMIC DNA]</scope>
    <source>
        <strain evidence="3 4">DSM 29050</strain>
    </source>
</reference>
<gene>
    <name evidence="3" type="ORF">GGR91_001537</name>
</gene>
<keyword evidence="1" id="KW-0233">DNA recombination</keyword>